<protein>
    <submittedName>
        <fullName evidence="2">Uncharacterized protein</fullName>
    </submittedName>
</protein>
<dbReference type="Proteomes" id="UP000270219">
    <property type="component" value="Unassembled WGS sequence"/>
</dbReference>
<feature type="transmembrane region" description="Helical" evidence="1">
    <location>
        <begin position="90"/>
        <end position="116"/>
    </location>
</feature>
<feature type="transmembrane region" description="Helical" evidence="1">
    <location>
        <begin position="21"/>
        <end position="42"/>
    </location>
</feature>
<comment type="caution">
    <text evidence="2">The sequence shown here is derived from an EMBL/GenBank/DDBJ whole genome shotgun (WGS) entry which is preliminary data.</text>
</comment>
<dbReference type="AlphaFoldDB" id="A0A498D177"/>
<feature type="transmembrane region" description="Helical" evidence="1">
    <location>
        <begin position="205"/>
        <end position="224"/>
    </location>
</feature>
<dbReference type="EMBL" id="RCHR01000012">
    <property type="protein sequence ID" value="RLL40354.1"/>
    <property type="molecule type" value="Genomic_DNA"/>
</dbReference>
<dbReference type="RefSeq" id="WP_121525016.1">
    <property type="nucleotide sequence ID" value="NZ_RCHR01000012.1"/>
</dbReference>
<sequence length="233" mass="26488">MGRQIKGLLYYYWADQRHNLMIFWSILLSILVVSVFLSDLLLSEEVGSVYFGFPFATYFYAGIFGFLSVKEKILYSLKIGATRKNIFISLGIFFFLLSLTKAVFSSMVQQITIIYMEAVNHTTFNFLHFAALLEDTFINRIVLDTAIMFLLMTISLIIGLSFNRFGLLGAGSFIGVIAIVLLLGTAQGWLIDWIVDTLSGIDMTFFYQMIVVSAILYIGTFLFIRRITTVKLK</sequence>
<evidence type="ECO:0000256" key="1">
    <source>
        <dbReference type="SAM" id="Phobius"/>
    </source>
</evidence>
<accession>A0A498D177</accession>
<evidence type="ECO:0000313" key="2">
    <source>
        <dbReference type="EMBL" id="RLL40354.1"/>
    </source>
</evidence>
<keyword evidence="1" id="KW-0472">Membrane</keyword>
<keyword evidence="1" id="KW-0812">Transmembrane</keyword>
<keyword evidence="1" id="KW-1133">Transmembrane helix</keyword>
<feature type="transmembrane region" description="Helical" evidence="1">
    <location>
        <begin position="165"/>
        <end position="185"/>
    </location>
</feature>
<gene>
    <name evidence="2" type="ORF">D8M04_19130</name>
</gene>
<feature type="transmembrane region" description="Helical" evidence="1">
    <location>
        <begin position="136"/>
        <end position="158"/>
    </location>
</feature>
<proteinExistence type="predicted"/>
<dbReference type="OrthoDB" id="2453726at2"/>
<reference evidence="2 3" key="1">
    <citation type="submission" date="2018-10" db="EMBL/GenBank/DDBJ databases">
        <title>Oceanobacillus sp. YLB-02 draft genome.</title>
        <authorList>
            <person name="Yu L."/>
        </authorList>
    </citation>
    <scope>NUCLEOTIDE SEQUENCE [LARGE SCALE GENOMIC DNA]</scope>
    <source>
        <strain evidence="2 3">YLB-02</strain>
    </source>
</reference>
<feature type="transmembrane region" description="Helical" evidence="1">
    <location>
        <begin position="48"/>
        <end position="69"/>
    </location>
</feature>
<evidence type="ECO:0000313" key="3">
    <source>
        <dbReference type="Proteomes" id="UP000270219"/>
    </source>
</evidence>
<organism evidence="2 3">
    <name type="scientific">Oceanobacillus piezotolerans</name>
    <dbReference type="NCBI Taxonomy" id="2448030"/>
    <lineage>
        <taxon>Bacteria</taxon>
        <taxon>Bacillati</taxon>
        <taxon>Bacillota</taxon>
        <taxon>Bacilli</taxon>
        <taxon>Bacillales</taxon>
        <taxon>Bacillaceae</taxon>
        <taxon>Oceanobacillus</taxon>
    </lineage>
</organism>
<keyword evidence="3" id="KW-1185">Reference proteome</keyword>
<name>A0A498D177_9BACI</name>